<dbReference type="STRING" id="1144748.KS2013_1525"/>
<gene>
    <name evidence="4" type="ORF">KS2013_1525</name>
</gene>
<dbReference type="PANTHER" id="PTHR43877:SF5">
    <property type="entry name" value="BLL8307 PROTEIN"/>
    <property type="match status" value="1"/>
</dbReference>
<reference evidence="5" key="1">
    <citation type="submission" date="2015-08" db="EMBL/GenBank/DDBJ databases">
        <authorList>
            <person name="Kim K.M."/>
        </authorList>
    </citation>
    <scope>NUCLEOTIDE SEQUENCE [LARGE SCALE GENOMIC DNA]</scope>
    <source>
        <strain evidence="5">KCTC 23892</strain>
    </source>
</reference>
<dbReference type="InterPro" id="IPR000182">
    <property type="entry name" value="GNAT_dom"/>
</dbReference>
<feature type="domain" description="N-acetyltransferase" evidence="3">
    <location>
        <begin position="6"/>
        <end position="154"/>
    </location>
</feature>
<dbReference type="InterPro" id="IPR016181">
    <property type="entry name" value="Acyl_CoA_acyltransferase"/>
</dbReference>
<dbReference type="PANTHER" id="PTHR43877">
    <property type="entry name" value="AMINOALKYLPHOSPHONATE N-ACETYLTRANSFERASE-RELATED-RELATED"/>
    <property type="match status" value="1"/>
</dbReference>
<dbReference type="InterPro" id="IPR050832">
    <property type="entry name" value="Bact_Acetyltransf"/>
</dbReference>
<protein>
    <submittedName>
        <fullName evidence="4">Acetyltransferase</fullName>
    </submittedName>
</protein>
<dbReference type="KEGG" id="ksd:KS2013_1525"/>
<dbReference type="PATRIC" id="fig|1144748.3.peg.1536"/>
<dbReference type="Gene3D" id="3.40.630.30">
    <property type="match status" value="1"/>
</dbReference>
<evidence type="ECO:0000313" key="5">
    <source>
        <dbReference type="Proteomes" id="UP000094147"/>
    </source>
</evidence>
<dbReference type="CDD" id="cd04301">
    <property type="entry name" value="NAT_SF"/>
    <property type="match status" value="1"/>
</dbReference>
<proteinExistence type="predicted"/>
<dbReference type="PROSITE" id="PS51186">
    <property type="entry name" value="GNAT"/>
    <property type="match status" value="1"/>
</dbReference>
<evidence type="ECO:0000256" key="2">
    <source>
        <dbReference type="ARBA" id="ARBA00023315"/>
    </source>
</evidence>
<dbReference type="SUPFAM" id="SSF55729">
    <property type="entry name" value="Acyl-CoA N-acyltransferases (Nat)"/>
    <property type="match status" value="1"/>
</dbReference>
<dbReference type="GO" id="GO:0016747">
    <property type="term" value="F:acyltransferase activity, transferring groups other than amino-acyl groups"/>
    <property type="evidence" value="ECO:0007669"/>
    <property type="project" value="InterPro"/>
</dbReference>
<keyword evidence="5" id="KW-1185">Reference proteome</keyword>
<accession>A0A1B3BBR4</accession>
<keyword evidence="1 4" id="KW-0808">Transferase</keyword>
<dbReference type="Pfam" id="PF00583">
    <property type="entry name" value="Acetyltransf_1"/>
    <property type="match status" value="1"/>
</dbReference>
<sequence>MKELLIKVDDLQDQGIMRLLEEHRREMFQYSPPESIHALDVAELKHPSLTFWSAWQGDQIAGCGALKELSETHAEVKSMRTAKVFLRRGVSSRLLEVMLSEAKSRGYRRLSLETGTHKAFEPAIALYRKFGFMETAPFGEYSEDPHSLFMTKFI</sequence>
<keyword evidence="2" id="KW-0012">Acyltransferase</keyword>
<dbReference type="EMBL" id="CP012418">
    <property type="protein sequence ID" value="AOE50235.1"/>
    <property type="molecule type" value="Genomic_DNA"/>
</dbReference>
<dbReference type="AlphaFoldDB" id="A0A1B3BBR4"/>
<evidence type="ECO:0000313" key="4">
    <source>
        <dbReference type="EMBL" id="AOE50235.1"/>
    </source>
</evidence>
<dbReference type="Proteomes" id="UP000094147">
    <property type="component" value="Chromosome"/>
</dbReference>
<name>A0A1B3BBR4_9GAMM</name>
<organism evidence="4 5">
    <name type="scientific">Kangiella sediminilitoris</name>
    <dbReference type="NCBI Taxonomy" id="1144748"/>
    <lineage>
        <taxon>Bacteria</taxon>
        <taxon>Pseudomonadati</taxon>
        <taxon>Pseudomonadota</taxon>
        <taxon>Gammaproteobacteria</taxon>
        <taxon>Kangiellales</taxon>
        <taxon>Kangiellaceae</taxon>
        <taxon>Kangiella</taxon>
    </lineage>
</organism>
<evidence type="ECO:0000259" key="3">
    <source>
        <dbReference type="PROSITE" id="PS51186"/>
    </source>
</evidence>
<evidence type="ECO:0000256" key="1">
    <source>
        <dbReference type="ARBA" id="ARBA00022679"/>
    </source>
</evidence>